<keyword evidence="4" id="KW-0238">DNA-binding</keyword>
<gene>
    <name evidence="7" type="ORF">ACFPYN_09595</name>
</gene>
<evidence type="ECO:0000256" key="1">
    <source>
        <dbReference type="ARBA" id="ARBA00004496"/>
    </source>
</evidence>
<dbReference type="SMART" id="SM00347">
    <property type="entry name" value="HTH_MARR"/>
    <property type="match status" value="1"/>
</dbReference>
<evidence type="ECO:0000313" key="7">
    <source>
        <dbReference type="EMBL" id="MFC6039671.1"/>
    </source>
</evidence>
<evidence type="ECO:0000259" key="6">
    <source>
        <dbReference type="PROSITE" id="PS50995"/>
    </source>
</evidence>
<organism evidence="7 8">
    <name type="scientific">Paenisporosarcina macmurdoensis</name>
    <dbReference type="NCBI Taxonomy" id="212659"/>
    <lineage>
        <taxon>Bacteria</taxon>
        <taxon>Bacillati</taxon>
        <taxon>Bacillota</taxon>
        <taxon>Bacilli</taxon>
        <taxon>Bacillales</taxon>
        <taxon>Caryophanaceae</taxon>
        <taxon>Paenisporosarcina</taxon>
    </lineage>
</organism>
<evidence type="ECO:0000256" key="3">
    <source>
        <dbReference type="ARBA" id="ARBA00023015"/>
    </source>
</evidence>
<reference evidence="8" key="1">
    <citation type="journal article" date="2019" name="Int. J. Syst. Evol. Microbiol.">
        <title>The Global Catalogue of Microorganisms (GCM) 10K type strain sequencing project: providing services to taxonomists for standard genome sequencing and annotation.</title>
        <authorList>
            <consortium name="The Broad Institute Genomics Platform"/>
            <consortium name="The Broad Institute Genome Sequencing Center for Infectious Disease"/>
            <person name="Wu L."/>
            <person name="Ma J."/>
        </authorList>
    </citation>
    <scope>NUCLEOTIDE SEQUENCE [LARGE SCALE GENOMIC DNA]</scope>
    <source>
        <strain evidence="8">CCUG 54527</strain>
    </source>
</reference>
<dbReference type="Proteomes" id="UP001596170">
    <property type="component" value="Unassembled WGS sequence"/>
</dbReference>
<comment type="subcellular location">
    <subcellularLocation>
        <location evidence="1">Cytoplasm</location>
    </subcellularLocation>
</comment>
<dbReference type="InterPro" id="IPR036390">
    <property type="entry name" value="WH_DNA-bd_sf"/>
</dbReference>
<evidence type="ECO:0000256" key="4">
    <source>
        <dbReference type="ARBA" id="ARBA00023125"/>
    </source>
</evidence>
<dbReference type="InterPro" id="IPR055166">
    <property type="entry name" value="Transc_reg_Sar_Rot_HTH"/>
</dbReference>
<dbReference type="PANTHER" id="PTHR33164:SF5">
    <property type="entry name" value="ORGANIC HYDROPEROXIDE RESISTANCE TRANSCRIPTIONAL REGULATOR"/>
    <property type="match status" value="1"/>
</dbReference>
<evidence type="ECO:0000256" key="5">
    <source>
        <dbReference type="ARBA" id="ARBA00023163"/>
    </source>
</evidence>
<keyword evidence="2" id="KW-0963">Cytoplasm</keyword>
<dbReference type="InterPro" id="IPR036388">
    <property type="entry name" value="WH-like_DNA-bd_sf"/>
</dbReference>
<dbReference type="PANTHER" id="PTHR33164">
    <property type="entry name" value="TRANSCRIPTIONAL REGULATOR, MARR FAMILY"/>
    <property type="match status" value="1"/>
</dbReference>
<dbReference type="InterPro" id="IPR039422">
    <property type="entry name" value="MarR/SlyA-like"/>
</dbReference>
<protein>
    <submittedName>
        <fullName evidence="7">MarR family winged helix-turn-helix transcriptional regulator</fullName>
    </submittedName>
</protein>
<dbReference type="RefSeq" id="WP_377733803.1">
    <property type="nucleotide sequence ID" value="NZ_JBHSRI010000015.1"/>
</dbReference>
<accession>A0ABW1L871</accession>
<evidence type="ECO:0000256" key="2">
    <source>
        <dbReference type="ARBA" id="ARBA00022490"/>
    </source>
</evidence>
<proteinExistence type="predicted"/>
<comment type="caution">
    <text evidence="7">The sequence shown here is derived from an EMBL/GenBank/DDBJ whole genome shotgun (WGS) entry which is preliminary data.</text>
</comment>
<name>A0ABW1L871_9BACL</name>
<dbReference type="PROSITE" id="PS50995">
    <property type="entry name" value="HTH_MARR_2"/>
    <property type="match status" value="1"/>
</dbReference>
<dbReference type="SUPFAM" id="SSF46785">
    <property type="entry name" value="Winged helix' DNA-binding domain"/>
    <property type="match status" value="1"/>
</dbReference>
<keyword evidence="8" id="KW-1185">Reference proteome</keyword>
<dbReference type="InterPro" id="IPR000835">
    <property type="entry name" value="HTH_MarR-typ"/>
</dbReference>
<feature type="domain" description="HTH marR-type" evidence="6">
    <location>
        <begin position="7"/>
        <end position="137"/>
    </location>
</feature>
<dbReference type="Gene3D" id="1.10.10.10">
    <property type="entry name" value="Winged helix-like DNA-binding domain superfamily/Winged helix DNA-binding domain"/>
    <property type="match status" value="1"/>
</dbReference>
<dbReference type="Pfam" id="PF22381">
    <property type="entry name" value="Staph_reg_Sar_Rot"/>
    <property type="match status" value="1"/>
</dbReference>
<keyword evidence="5" id="KW-0804">Transcription</keyword>
<keyword evidence="3" id="KW-0805">Transcription regulation</keyword>
<sequence length="147" mass="17125">MNALHLSNQLCFPFYSISKEITKRYRLLLEPLHLTYPQYLVMLVMWEQDQIPMKAIGTRIKLDSGTLTPLINKLITLGYIEKSRNPDDERHLVIQLTAKGLALEFEAQHIPEKIVEILGISEEEYVRYQQMLAEFSMKLGLNEDSRC</sequence>
<evidence type="ECO:0000313" key="8">
    <source>
        <dbReference type="Proteomes" id="UP001596170"/>
    </source>
</evidence>
<dbReference type="EMBL" id="JBHSRI010000015">
    <property type="protein sequence ID" value="MFC6039671.1"/>
    <property type="molecule type" value="Genomic_DNA"/>
</dbReference>